<evidence type="ECO:0000313" key="3">
    <source>
        <dbReference type="EMBL" id="KAF7436329.1"/>
    </source>
</evidence>
<reference evidence="3" key="1">
    <citation type="submission" date="2019-07" db="EMBL/GenBank/DDBJ databases">
        <authorList>
            <person name="Palmer J.M."/>
        </authorList>
    </citation>
    <scope>NUCLEOTIDE SEQUENCE</scope>
    <source>
        <strain evidence="3">PC9</strain>
    </source>
</reference>
<name>A0A8H7A0C9_PLEOS</name>
<evidence type="ECO:0000256" key="1">
    <source>
        <dbReference type="PROSITE-ProRule" id="PRU00266"/>
    </source>
</evidence>
<dbReference type="VEuPathDB" id="FungiDB:PC9H_003161"/>
<dbReference type="OrthoDB" id="3246846at2759"/>
<dbReference type="Gene3D" id="3.30.160.20">
    <property type="match status" value="1"/>
</dbReference>
<proteinExistence type="predicted"/>
<gene>
    <name evidence="3" type="ORF">PC9H_003161</name>
</gene>
<protein>
    <recommendedName>
        <fullName evidence="2">DRBM domain-containing protein</fullName>
    </recommendedName>
</protein>
<dbReference type="EMBL" id="JACETU010000002">
    <property type="protein sequence ID" value="KAF7436329.1"/>
    <property type="molecule type" value="Genomic_DNA"/>
</dbReference>
<accession>A0A8H7A0C9</accession>
<dbReference type="PROSITE" id="PS50137">
    <property type="entry name" value="DS_RBD"/>
    <property type="match status" value="1"/>
</dbReference>
<dbReference type="GeneID" id="59372979"/>
<keyword evidence="4" id="KW-1185">Reference proteome</keyword>
<dbReference type="AlphaFoldDB" id="A0A8H7A0C9"/>
<dbReference type="InterPro" id="IPR014720">
    <property type="entry name" value="dsRBD_dom"/>
</dbReference>
<evidence type="ECO:0000259" key="2">
    <source>
        <dbReference type="PROSITE" id="PS50137"/>
    </source>
</evidence>
<dbReference type="CDD" id="cd00048">
    <property type="entry name" value="DSRM_SF"/>
    <property type="match status" value="1"/>
</dbReference>
<dbReference type="GO" id="GO:0003723">
    <property type="term" value="F:RNA binding"/>
    <property type="evidence" value="ECO:0007669"/>
    <property type="project" value="UniProtKB-UniRule"/>
</dbReference>
<dbReference type="Proteomes" id="UP000623687">
    <property type="component" value="Unassembled WGS sequence"/>
</dbReference>
<comment type="caution">
    <text evidence="3">The sequence shown here is derived from an EMBL/GenBank/DDBJ whole genome shotgun (WGS) entry which is preliminary data.</text>
</comment>
<dbReference type="Pfam" id="PF00035">
    <property type="entry name" value="dsrm"/>
    <property type="match status" value="1"/>
</dbReference>
<evidence type="ECO:0000313" key="4">
    <source>
        <dbReference type="Proteomes" id="UP000623687"/>
    </source>
</evidence>
<keyword evidence="1" id="KW-0694">RNA-binding</keyword>
<feature type="domain" description="DRBM" evidence="2">
    <location>
        <begin position="32"/>
        <end position="101"/>
    </location>
</feature>
<dbReference type="RefSeq" id="XP_036634228.1">
    <property type="nucleotide sequence ID" value="XM_036772755.1"/>
</dbReference>
<organism evidence="3 4">
    <name type="scientific">Pleurotus ostreatus</name>
    <name type="common">Oyster mushroom</name>
    <name type="synonym">White-rot fungus</name>
    <dbReference type="NCBI Taxonomy" id="5322"/>
    <lineage>
        <taxon>Eukaryota</taxon>
        <taxon>Fungi</taxon>
        <taxon>Dikarya</taxon>
        <taxon>Basidiomycota</taxon>
        <taxon>Agaricomycotina</taxon>
        <taxon>Agaricomycetes</taxon>
        <taxon>Agaricomycetidae</taxon>
        <taxon>Agaricales</taxon>
        <taxon>Pleurotineae</taxon>
        <taxon>Pleurotaceae</taxon>
        <taxon>Pleurotus</taxon>
    </lineage>
</organism>
<dbReference type="SUPFAM" id="SSF54768">
    <property type="entry name" value="dsRNA-binding domain-like"/>
    <property type="match status" value="1"/>
</dbReference>
<dbReference type="SMART" id="SM00358">
    <property type="entry name" value="DSRM"/>
    <property type="match status" value="1"/>
</dbReference>
<sequence>MDILLLLSLPIFKSSLFDGGRHNTNSTMPSSDEIVALNNYLQDRNMLASLSWSFQATGVGHEPQWTARCRINGITRGTGAAGKKTLAKRQAAGAALRSLQEENEGE</sequence>